<feature type="compositionally biased region" description="Basic and acidic residues" evidence="4">
    <location>
        <begin position="111"/>
        <end position="121"/>
    </location>
</feature>
<dbReference type="Pfam" id="PF07061">
    <property type="entry name" value="Swi5"/>
    <property type="match status" value="1"/>
</dbReference>
<feature type="region of interest" description="Disordered" evidence="4">
    <location>
        <begin position="104"/>
        <end position="125"/>
    </location>
</feature>
<dbReference type="RefSeq" id="XP_004333138.1">
    <property type="nucleotide sequence ID" value="XM_004333090.1"/>
</dbReference>
<gene>
    <name evidence="5" type="ORF">ACA1_387240</name>
</gene>
<dbReference type="EMBL" id="KB008156">
    <property type="protein sequence ID" value="ELR11125.1"/>
    <property type="molecule type" value="Genomic_DNA"/>
</dbReference>
<dbReference type="GeneID" id="14911568"/>
<organism evidence="5 6">
    <name type="scientific">Acanthamoeba castellanii (strain ATCC 30010 / Neff)</name>
    <dbReference type="NCBI Taxonomy" id="1257118"/>
    <lineage>
        <taxon>Eukaryota</taxon>
        <taxon>Amoebozoa</taxon>
        <taxon>Discosea</taxon>
        <taxon>Longamoebia</taxon>
        <taxon>Centramoebida</taxon>
        <taxon>Acanthamoebidae</taxon>
        <taxon>Acanthamoeba</taxon>
    </lineage>
</organism>
<dbReference type="OrthoDB" id="255837at2759"/>
<dbReference type="KEGG" id="acan:ACA1_387240"/>
<sequence length="224" mass="25515">MKERRPLLRAAIVTKADSSEWIVQLGLSSLVENQYLGAKQLPVPSPSDDTILYIPGPKLIERIRQAESSLSNHEKALLIIQRRTEWFRRERDRVVLARWEASQNGSSTTPHIDEASNRNDKPSAAPPYVDQHLLEKRYATPAKEDGVMVLRAYRMKRARTEVDAVHRKELAALQQQKIRALHAYNEAKDRAHQALGALAEGANCTVKDLYREFGINERDPTLFL</sequence>
<evidence type="ECO:0000256" key="4">
    <source>
        <dbReference type="SAM" id="MobiDB-lite"/>
    </source>
</evidence>
<comment type="similarity">
    <text evidence="1">Belongs to the SWI5/SAE3 family.</text>
</comment>
<dbReference type="AlphaFoldDB" id="L8GDC0"/>
<dbReference type="InterPro" id="IPR010760">
    <property type="entry name" value="DNA-repair_Swi5"/>
</dbReference>
<proteinExistence type="inferred from homology"/>
<evidence type="ECO:0000313" key="6">
    <source>
        <dbReference type="Proteomes" id="UP000011083"/>
    </source>
</evidence>
<name>L8GDC0_ACACF</name>
<reference evidence="5 6" key="1">
    <citation type="journal article" date="2013" name="Genome Biol.">
        <title>Genome of Acanthamoeba castellanii highlights extensive lateral gene transfer and early evolution of tyrosine kinase signaling.</title>
        <authorList>
            <person name="Clarke M."/>
            <person name="Lohan A.J."/>
            <person name="Liu B."/>
            <person name="Lagkouvardos I."/>
            <person name="Roy S."/>
            <person name="Zafar N."/>
            <person name="Bertelli C."/>
            <person name="Schilde C."/>
            <person name="Kianianmomeni A."/>
            <person name="Burglin T.R."/>
            <person name="Frech C."/>
            <person name="Turcotte B."/>
            <person name="Kopec K.O."/>
            <person name="Synnott J.M."/>
            <person name="Choo C."/>
            <person name="Paponov I."/>
            <person name="Finkler A."/>
            <person name="Soon Heng Tan C."/>
            <person name="Hutchins A.P."/>
            <person name="Weinmeier T."/>
            <person name="Rattei T."/>
            <person name="Chu J.S."/>
            <person name="Gimenez G."/>
            <person name="Irimia M."/>
            <person name="Rigden D.J."/>
            <person name="Fitzpatrick D.A."/>
            <person name="Lorenzo-Morales J."/>
            <person name="Bateman A."/>
            <person name="Chiu C.H."/>
            <person name="Tang P."/>
            <person name="Hegemann P."/>
            <person name="Fromm H."/>
            <person name="Raoult D."/>
            <person name="Greub G."/>
            <person name="Miranda-Saavedra D."/>
            <person name="Chen N."/>
            <person name="Nash P."/>
            <person name="Ginger M.L."/>
            <person name="Horn M."/>
            <person name="Schaap P."/>
            <person name="Caler L."/>
            <person name="Loftus B."/>
        </authorList>
    </citation>
    <scope>NUCLEOTIDE SEQUENCE [LARGE SCALE GENOMIC DNA]</scope>
    <source>
        <strain evidence="5 6">Neff</strain>
    </source>
</reference>
<keyword evidence="6" id="KW-1185">Reference proteome</keyword>
<accession>L8GDC0</accession>
<keyword evidence="3" id="KW-0234">DNA repair</keyword>
<evidence type="ECO:0000313" key="5">
    <source>
        <dbReference type="EMBL" id="ELR11125.1"/>
    </source>
</evidence>
<evidence type="ECO:0000256" key="2">
    <source>
        <dbReference type="ARBA" id="ARBA00022763"/>
    </source>
</evidence>
<keyword evidence="2" id="KW-0227">DNA damage</keyword>
<dbReference type="VEuPathDB" id="AmoebaDB:ACA1_387240"/>
<evidence type="ECO:0000256" key="1">
    <source>
        <dbReference type="ARBA" id="ARBA00008060"/>
    </source>
</evidence>
<protein>
    <submittedName>
        <fullName evidence="5">Uncharacterized protein</fullName>
    </submittedName>
</protein>
<dbReference type="Proteomes" id="UP000011083">
    <property type="component" value="Unassembled WGS sequence"/>
</dbReference>
<dbReference type="GO" id="GO:0006281">
    <property type="term" value="P:DNA repair"/>
    <property type="evidence" value="ECO:0007669"/>
    <property type="project" value="UniProtKB-KW"/>
</dbReference>
<evidence type="ECO:0000256" key="3">
    <source>
        <dbReference type="ARBA" id="ARBA00023204"/>
    </source>
</evidence>